<evidence type="ECO:0000313" key="2">
    <source>
        <dbReference type="Proteomes" id="UP000510621"/>
    </source>
</evidence>
<accession>A0A7L6AN50</accession>
<dbReference type="Proteomes" id="UP000510621">
    <property type="component" value="Chromosome"/>
</dbReference>
<dbReference type="AlphaFoldDB" id="A0A7L6AN50"/>
<organism evidence="1 2">
    <name type="scientific">Candidatus Thiothrix singaporensis</name>
    <dbReference type="NCBI Taxonomy" id="2799669"/>
    <lineage>
        <taxon>Bacteria</taxon>
        <taxon>Pseudomonadati</taxon>
        <taxon>Pseudomonadota</taxon>
        <taxon>Gammaproteobacteria</taxon>
        <taxon>Thiotrichales</taxon>
        <taxon>Thiotrichaceae</taxon>
        <taxon>Thiothrix</taxon>
    </lineage>
</organism>
<evidence type="ECO:0000313" key="1">
    <source>
        <dbReference type="EMBL" id="QLQ30522.1"/>
    </source>
</evidence>
<protein>
    <submittedName>
        <fullName evidence="1">Uncharacterized protein</fullName>
    </submittedName>
</protein>
<reference evidence="1" key="1">
    <citation type="submission" date="2020-06" db="EMBL/GenBank/DDBJ databases">
        <title>Analysis procedures for assessing recovery of high quality, complete, closed genomes from Nanopore long read metagenome sequencing.</title>
        <authorList>
            <person name="Bessarab I."/>
            <person name="Arumugam K."/>
            <person name="Haryono M."/>
            <person name="Liu X."/>
            <person name="Roy S."/>
            <person name="Zuniga-Montanez R.E."/>
            <person name="Qiu G."/>
            <person name="Drautz-Moses D.I."/>
            <person name="Law Y.Y."/>
            <person name="Wuertz S."/>
            <person name="Lauro F.M."/>
            <person name="Huson D.H."/>
            <person name="Williams R.B."/>
        </authorList>
    </citation>
    <scope>NUCLEOTIDE SEQUENCE [LARGE SCALE GENOMIC DNA]</scope>
    <source>
        <strain evidence="1">SSD2</strain>
    </source>
</reference>
<gene>
    <name evidence="1" type="ORF">HZT40_01565</name>
</gene>
<dbReference type="KEGG" id="this:HZT40_01565"/>
<keyword evidence="2" id="KW-1185">Reference proteome</keyword>
<sequence length="87" mass="9556">MDWSDFNGSSMYDAQAVPSALCSLMDLEDSNMVEDVGNKLINVLGSDHAGVYYPVVFKALDYIVEMANNTDHEACKLCALAVLNDLY</sequence>
<dbReference type="EMBL" id="CP059265">
    <property type="protein sequence ID" value="QLQ30522.1"/>
    <property type="molecule type" value="Genomic_DNA"/>
</dbReference>
<name>A0A7L6AN50_9GAMM</name>
<proteinExistence type="predicted"/>